<evidence type="ECO:0000259" key="12">
    <source>
        <dbReference type="PROSITE" id="PS50113"/>
    </source>
</evidence>
<dbReference type="AlphaFoldDB" id="A0A8J7JE13"/>
<keyword evidence="9" id="KW-0812">Transmembrane</keyword>
<feature type="transmembrane region" description="Helical" evidence="9">
    <location>
        <begin position="119"/>
        <end position="138"/>
    </location>
</feature>
<keyword evidence="14" id="KW-1185">Reference proteome</keyword>
<name>A0A8J7JE13_9BACT</name>
<dbReference type="SUPFAM" id="SSF55785">
    <property type="entry name" value="PYP-like sensor domain (PAS domain)"/>
    <property type="match status" value="1"/>
</dbReference>
<keyword evidence="9" id="KW-1133">Transmembrane helix</keyword>
<feature type="transmembrane region" description="Helical" evidence="9">
    <location>
        <begin position="12"/>
        <end position="31"/>
    </location>
</feature>
<feature type="domain" description="PAS" evidence="11">
    <location>
        <begin position="201"/>
        <end position="249"/>
    </location>
</feature>
<evidence type="ECO:0000256" key="6">
    <source>
        <dbReference type="ARBA" id="ARBA00022777"/>
    </source>
</evidence>
<keyword evidence="8" id="KW-0902">Two-component regulatory system</keyword>
<gene>
    <name evidence="13" type="ORF">JFN93_05160</name>
</gene>
<keyword evidence="4" id="KW-0808">Transferase</keyword>
<evidence type="ECO:0000256" key="2">
    <source>
        <dbReference type="ARBA" id="ARBA00012438"/>
    </source>
</evidence>
<evidence type="ECO:0000256" key="3">
    <source>
        <dbReference type="ARBA" id="ARBA00022553"/>
    </source>
</evidence>
<evidence type="ECO:0000313" key="14">
    <source>
        <dbReference type="Proteomes" id="UP000636888"/>
    </source>
</evidence>
<dbReference type="Pfam" id="PF00989">
    <property type="entry name" value="PAS"/>
    <property type="match status" value="1"/>
</dbReference>
<dbReference type="CDD" id="cd00082">
    <property type="entry name" value="HisKA"/>
    <property type="match status" value="1"/>
</dbReference>
<accession>A0A8J7JE13</accession>
<protein>
    <recommendedName>
        <fullName evidence="2">histidine kinase</fullName>
        <ecNumber evidence="2">2.7.13.3</ecNumber>
    </recommendedName>
</protein>
<evidence type="ECO:0000256" key="5">
    <source>
        <dbReference type="ARBA" id="ARBA00022741"/>
    </source>
</evidence>
<comment type="caution">
    <text evidence="13">The sequence shown here is derived from an EMBL/GenBank/DDBJ whole genome shotgun (WGS) entry which is preliminary data.</text>
</comment>
<dbReference type="PROSITE" id="PS50113">
    <property type="entry name" value="PAC"/>
    <property type="match status" value="1"/>
</dbReference>
<dbReference type="SMART" id="SM00091">
    <property type="entry name" value="PAS"/>
    <property type="match status" value="1"/>
</dbReference>
<evidence type="ECO:0000256" key="8">
    <source>
        <dbReference type="ARBA" id="ARBA00023012"/>
    </source>
</evidence>
<dbReference type="SUPFAM" id="SSF47384">
    <property type="entry name" value="Homodimeric domain of signal transducing histidine kinase"/>
    <property type="match status" value="1"/>
</dbReference>
<dbReference type="Proteomes" id="UP000636888">
    <property type="component" value="Unassembled WGS sequence"/>
</dbReference>
<keyword evidence="5" id="KW-0547">Nucleotide-binding</keyword>
<keyword evidence="7" id="KW-0067">ATP-binding</keyword>
<dbReference type="InterPro" id="IPR036890">
    <property type="entry name" value="HATPase_C_sf"/>
</dbReference>
<feature type="transmembrane region" description="Helical" evidence="9">
    <location>
        <begin position="43"/>
        <end position="62"/>
    </location>
</feature>
<dbReference type="PROSITE" id="PS50109">
    <property type="entry name" value="HIS_KIN"/>
    <property type="match status" value="1"/>
</dbReference>
<dbReference type="PANTHER" id="PTHR43065">
    <property type="entry name" value="SENSOR HISTIDINE KINASE"/>
    <property type="match status" value="1"/>
</dbReference>
<dbReference type="InterPro" id="IPR003661">
    <property type="entry name" value="HisK_dim/P_dom"/>
</dbReference>
<dbReference type="InterPro" id="IPR005467">
    <property type="entry name" value="His_kinase_dom"/>
</dbReference>
<feature type="transmembrane region" description="Helical" evidence="9">
    <location>
        <begin position="158"/>
        <end position="176"/>
    </location>
</feature>
<dbReference type="Pfam" id="PF02518">
    <property type="entry name" value="HATPase_c"/>
    <property type="match status" value="1"/>
</dbReference>
<dbReference type="InterPro" id="IPR000014">
    <property type="entry name" value="PAS"/>
</dbReference>
<dbReference type="PROSITE" id="PS50112">
    <property type="entry name" value="PAS"/>
    <property type="match status" value="1"/>
</dbReference>
<keyword evidence="6" id="KW-0418">Kinase</keyword>
<dbReference type="SMART" id="SM00388">
    <property type="entry name" value="HisKA"/>
    <property type="match status" value="1"/>
</dbReference>
<dbReference type="GO" id="GO:0000155">
    <property type="term" value="F:phosphorelay sensor kinase activity"/>
    <property type="evidence" value="ECO:0007669"/>
    <property type="project" value="InterPro"/>
</dbReference>
<dbReference type="Pfam" id="PF00512">
    <property type="entry name" value="HisKA"/>
    <property type="match status" value="1"/>
</dbReference>
<dbReference type="SUPFAM" id="SSF55874">
    <property type="entry name" value="ATPase domain of HSP90 chaperone/DNA topoisomerase II/histidine kinase"/>
    <property type="match status" value="1"/>
</dbReference>
<keyword evidence="9" id="KW-0472">Membrane</keyword>
<evidence type="ECO:0000256" key="9">
    <source>
        <dbReference type="SAM" id="Phobius"/>
    </source>
</evidence>
<dbReference type="GO" id="GO:0006355">
    <property type="term" value="P:regulation of DNA-templated transcription"/>
    <property type="evidence" value="ECO:0007669"/>
    <property type="project" value="InterPro"/>
</dbReference>
<dbReference type="InterPro" id="IPR000700">
    <property type="entry name" value="PAS-assoc_C"/>
</dbReference>
<evidence type="ECO:0000259" key="10">
    <source>
        <dbReference type="PROSITE" id="PS50109"/>
    </source>
</evidence>
<dbReference type="Gene3D" id="3.30.565.10">
    <property type="entry name" value="Histidine kinase-like ATPase, C-terminal domain"/>
    <property type="match status" value="1"/>
</dbReference>
<dbReference type="InterPro" id="IPR004358">
    <property type="entry name" value="Sig_transdc_His_kin-like_C"/>
</dbReference>
<comment type="catalytic activity">
    <reaction evidence="1">
        <text>ATP + protein L-histidine = ADP + protein N-phospho-L-histidine.</text>
        <dbReference type="EC" id="2.7.13.3"/>
    </reaction>
</comment>
<dbReference type="InterPro" id="IPR035965">
    <property type="entry name" value="PAS-like_dom_sf"/>
</dbReference>
<evidence type="ECO:0000256" key="1">
    <source>
        <dbReference type="ARBA" id="ARBA00000085"/>
    </source>
</evidence>
<dbReference type="Pfam" id="PF25323">
    <property type="entry name" value="6TM_PilS"/>
    <property type="match status" value="1"/>
</dbReference>
<dbReference type="GO" id="GO:0005524">
    <property type="term" value="F:ATP binding"/>
    <property type="evidence" value="ECO:0007669"/>
    <property type="project" value="UniProtKB-KW"/>
</dbReference>
<dbReference type="InterPro" id="IPR013767">
    <property type="entry name" value="PAS_fold"/>
</dbReference>
<dbReference type="RefSeq" id="WP_199382939.1">
    <property type="nucleotide sequence ID" value="NZ_JAEMHM010000004.1"/>
</dbReference>
<dbReference type="InterPro" id="IPR003594">
    <property type="entry name" value="HATPase_dom"/>
</dbReference>
<sequence length="543" mass="59883">MLEKKKVGRFILLRLAVVTVFLVSTIILDLQAQDAVGAETLTALSRLVIATYVFSLASLLFLKYTRREIVTLTYAQIVWDLILVTTLVLITGGVNSPYAFLYFLSIISASVLHERSETYYTASLCVILYGAILDFQYYGKLDALGLSQLPARQFGAGYVFYLIFLYSAAFYLTAYLSGQLAERARLSESALMEKAIDFEELERLNSSIVSNIDSGLLTINPSGRIRVFNRSAELLTGISQREAYDRPLVEVIPELKPHAAALLGVSHGEISHHNRSGDELILSFKSVPLSGKDEEPVGAVVDLRDLTEVKRLSDELKRADRLAAVGELAARMAHEIRNPLAAISGSVQLVAISNWADDKDRRLLSIILRETDRLDGLLNDFLYYARPTAPEKVPLQLRQAIADVGALVSSDPRLRGVTLENEVPEGLEIYFDKNQCEQIFWNLVVNGAEAMDEPGRIVIRAQRQSSGWVQDQVCITVTDDGRGMDAGQVQRVFEPFFTTKKGGSGLGLATVYRIVEAHGGRVEVASELGKGTTFTITIPEGKA</sequence>
<evidence type="ECO:0000256" key="7">
    <source>
        <dbReference type="ARBA" id="ARBA00022840"/>
    </source>
</evidence>
<dbReference type="NCBIfam" id="TIGR00229">
    <property type="entry name" value="sensory_box"/>
    <property type="match status" value="1"/>
</dbReference>
<dbReference type="EMBL" id="JAEMHM010000004">
    <property type="protein sequence ID" value="MBJ6724089.1"/>
    <property type="molecule type" value="Genomic_DNA"/>
</dbReference>
<dbReference type="PANTHER" id="PTHR43065:SF10">
    <property type="entry name" value="PEROXIDE STRESS-ACTIVATED HISTIDINE KINASE MAK3"/>
    <property type="match status" value="1"/>
</dbReference>
<reference evidence="13" key="1">
    <citation type="submission" date="2020-12" db="EMBL/GenBank/DDBJ databases">
        <title>Geomonas sp. Red875, isolated from river sediment.</title>
        <authorList>
            <person name="Xu Z."/>
            <person name="Zhang Z."/>
            <person name="Masuda Y."/>
            <person name="Itoh H."/>
            <person name="Senoo K."/>
        </authorList>
    </citation>
    <scope>NUCLEOTIDE SEQUENCE</scope>
    <source>
        <strain evidence="13">Red875</strain>
    </source>
</reference>
<dbReference type="InterPro" id="IPR036097">
    <property type="entry name" value="HisK_dim/P_sf"/>
</dbReference>
<evidence type="ECO:0000313" key="13">
    <source>
        <dbReference type="EMBL" id="MBJ6724089.1"/>
    </source>
</evidence>
<evidence type="ECO:0000259" key="11">
    <source>
        <dbReference type="PROSITE" id="PS50112"/>
    </source>
</evidence>
<organism evidence="13 14">
    <name type="scientific">Geomesophilobacter sediminis</name>
    <dbReference type="NCBI Taxonomy" id="2798584"/>
    <lineage>
        <taxon>Bacteria</taxon>
        <taxon>Pseudomonadati</taxon>
        <taxon>Thermodesulfobacteriota</taxon>
        <taxon>Desulfuromonadia</taxon>
        <taxon>Geobacterales</taxon>
        <taxon>Geobacteraceae</taxon>
        <taxon>Geomesophilobacter</taxon>
    </lineage>
</organism>
<dbReference type="CDD" id="cd00130">
    <property type="entry name" value="PAS"/>
    <property type="match status" value="1"/>
</dbReference>
<feature type="domain" description="Histidine kinase" evidence="10">
    <location>
        <begin position="331"/>
        <end position="542"/>
    </location>
</feature>
<dbReference type="Gene3D" id="3.30.450.20">
    <property type="entry name" value="PAS domain"/>
    <property type="match status" value="1"/>
</dbReference>
<dbReference type="SMART" id="SM00387">
    <property type="entry name" value="HATPase_c"/>
    <property type="match status" value="1"/>
</dbReference>
<dbReference type="Gene3D" id="1.10.287.130">
    <property type="match status" value="1"/>
</dbReference>
<evidence type="ECO:0000256" key="4">
    <source>
        <dbReference type="ARBA" id="ARBA00022679"/>
    </source>
</evidence>
<feature type="domain" description="PAC" evidence="12">
    <location>
        <begin position="266"/>
        <end position="318"/>
    </location>
</feature>
<proteinExistence type="predicted"/>
<keyword evidence="3" id="KW-0597">Phosphoprotein</keyword>
<dbReference type="PRINTS" id="PR00344">
    <property type="entry name" value="BCTRLSENSOR"/>
</dbReference>
<dbReference type="EC" id="2.7.13.3" evidence="2"/>